<comment type="similarity">
    <text evidence="2">Belongs to the amino acid/polyamine transporter 2 family.</text>
</comment>
<protein>
    <submittedName>
        <fullName evidence="9">N amino acid transport system protein</fullName>
    </submittedName>
</protein>
<feature type="transmembrane region" description="Helical" evidence="7">
    <location>
        <begin position="317"/>
        <end position="339"/>
    </location>
</feature>
<evidence type="ECO:0000259" key="8">
    <source>
        <dbReference type="Pfam" id="PF01490"/>
    </source>
</evidence>
<keyword evidence="10" id="KW-1185">Reference proteome</keyword>
<dbReference type="Pfam" id="PF01490">
    <property type="entry name" value="Aa_trans"/>
    <property type="match status" value="1"/>
</dbReference>
<dbReference type="InterPro" id="IPR013057">
    <property type="entry name" value="AA_transpt_TM"/>
</dbReference>
<dbReference type="GO" id="GO:0016020">
    <property type="term" value="C:membrane"/>
    <property type="evidence" value="ECO:0007669"/>
    <property type="project" value="UniProtKB-SubCell"/>
</dbReference>
<proteinExistence type="inferred from homology"/>
<dbReference type="Proteomes" id="UP000236621">
    <property type="component" value="Unassembled WGS sequence"/>
</dbReference>
<feature type="compositionally biased region" description="Pro residues" evidence="6">
    <location>
        <begin position="1"/>
        <end position="10"/>
    </location>
</feature>
<feature type="transmembrane region" description="Helical" evidence="7">
    <location>
        <begin position="425"/>
        <end position="449"/>
    </location>
</feature>
<keyword evidence="5 7" id="KW-0472">Membrane</keyword>
<feature type="transmembrane region" description="Helical" evidence="7">
    <location>
        <begin position="233"/>
        <end position="254"/>
    </location>
</feature>
<dbReference type="PANTHER" id="PTHR22950">
    <property type="entry name" value="AMINO ACID TRANSPORTER"/>
    <property type="match status" value="1"/>
</dbReference>
<reference evidence="9 10" key="1">
    <citation type="submission" date="2017-08" db="EMBL/GenBank/DDBJ databases">
        <title>Harnessing the power of phylogenomics to disentangle the directionality and signatures of interkingdom host jumping in the parasitic fungal genus Tolypocladium.</title>
        <authorList>
            <person name="Quandt C.A."/>
            <person name="Patterson W."/>
            <person name="Spatafora J.W."/>
        </authorList>
    </citation>
    <scope>NUCLEOTIDE SEQUENCE [LARGE SCALE GENOMIC DNA]</scope>
    <source>
        <strain evidence="9 10">CBS 113982</strain>
    </source>
</reference>
<evidence type="ECO:0000256" key="7">
    <source>
        <dbReference type="SAM" id="Phobius"/>
    </source>
</evidence>
<name>A0A2K3QJ54_9HYPO</name>
<feature type="domain" description="Amino acid transporter transmembrane" evidence="8">
    <location>
        <begin position="87"/>
        <end position="484"/>
    </location>
</feature>
<dbReference type="STRING" id="45235.A0A2K3QJ54"/>
<feature type="transmembrane region" description="Helical" evidence="7">
    <location>
        <begin position="200"/>
        <end position="221"/>
    </location>
</feature>
<evidence type="ECO:0000256" key="2">
    <source>
        <dbReference type="ARBA" id="ARBA00008066"/>
    </source>
</evidence>
<comment type="subcellular location">
    <subcellularLocation>
        <location evidence="1">Membrane</location>
        <topology evidence="1">Multi-pass membrane protein</topology>
    </subcellularLocation>
</comment>
<comment type="caution">
    <text evidence="9">The sequence shown here is derived from an EMBL/GenBank/DDBJ whole genome shotgun (WGS) entry which is preliminary data.</text>
</comment>
<organism evidence="9 10">
    <name type="scientific">Tolypocladium capitatum</name>
    <dbReference type="NCBI Taxonomy" id="45235"/>
    <lineage>
        <taxon>Eukaryota</taxon>
        <taxon>Fungi</taxon>
        <taxon>Dikarya</taxon>
        <taxon>Ascomycota</taxon>
        <taxon>Pezizomycotina</taxon>
        <taxon>Sordariomycetes</taxon>
        <taxon>Hypocreomycetidae</taxon>
        <taxon>Hypocreales</taxon>
        <taxon>Ophiocordycipitaceae</taxon>
        <taxon>Tolypocladium</taxon>
    </lineage>
</organism>
<keyword evidence="3 7" id="KW-0812">Transmembrane</keyword>
<evidence type="ECO:0000256" key="5">
    <source>
        <dbReference type="ARBA" id="ARBA00023136"/>
    </source>
</evidence>
<feature type="region of interest" description="Disordered" evidence="6">
    <location>
        <begin position="1"/>
        <end position="27"/>
    </location>
</feature>
<evidence type="ECO:0000256" key="6">
    <source>
        <dbReference type="SAM" id="MobiDB-lite"/>
    </source>
</evidence>
<feature type="transmembrane region" description="Helical" evidence="7">
    <location>
        <begin position="165"/>
        <end position="188"/>
    </location>
</feature>
<dbReference type="OrthoDB" id="294730at2759"/>
<dbReference type="AlphaFoldDB" id="A0A2K3QJ54"/>
<feature type="transmembrane region" description="Helical" evidence="7">
    <location>
        <begin position="94"/>
        <end position="113"/>
    </location>
</feature>
<feature type="region of interest" description="Disordered" evidence="6">
    <location>
        <begin position="45"/>
        <end position="68"/>
    </location>
</feature>
<dbReference type="EMBL" id="NRSZ01000390">
    <property type="protein sequence ID" value="PNY27540.1"/>
    <property type="molecule type" value="Genomic_DNA"/>
</dbReference>
<feature type="transmembrane region" description="Helical" evidence="7">
    <location>
        <begin position="399"/>
        <end position="419"/>
    </location>
</feature>
<accession>A0A2K3QJ54</accession>
<dbReference type="PANTHER" id="PTHR22950:SF20">
    <property type="entry name" value="AMINO ACID TRANSPORTER (EUROFUNG)"/>
    <property type="match status" value="1"/>
</dbReference>
<feature type="transmembrane region" description="Helical" evidence="7">
    <location>
        <begin position="119"/>
        <end position="144"/>
    </location>
</feature>
<dbReference type="Gene3D" id="1.20.1740.10">
    <property type="entry name" value="Amino acid/polyamine transporter I"/>
    <property type="match status" value="1"/>
</dbReference>
<evidence type="ECO:0000256" key="1">
    <source>
        <dbReference type="ARBA" id="ARBA00004141"/>
    </source>
</evidence>
<feature type="transmembrane region" description="Helical" evidence="7">
    <location>
        <begin position="284"/>
        <end position="305"/>
    </location>
</feature>
<dbReference type="GO" id="GO:0015179">
    <property type="term" value="F:L-amino acid transmembrane transporter activity"/>
    <property type="evidence" value="ECO:0007669"/>
    <property type="project" value="TreeGrafter"/>
</dbReference>
<keyword evidence="4 7" id="KW-1133">Transmembrane helix</keyword>
<feature type="transmembrane region" description="Helical" evidence="7">
    <location>
        <begin position="359"/>
        <end position="378"/>
    </location>
</feature>
<evidence type="ECO:0000313" key="9">
    <source>
        <dbReference type="EMBL" id="PNY27540.1"/>
    </source>
</evidence>
<feature type="transmembrane region" description="Helical" evidence="7">
    <location>
        <begin position="470"/>
        <end position="493"/>
    </location>
</feature>
<evidence type="ECO:0000256" key="3">
    <source>
        <dbReference type="ARBA" id="ARBA00022692"/>
    </source>
</evidence>
<dbReference type="FunFam" id="1.20.1740.10:FF:000039">
    <property type="entry name" value="Neutral amino acid transporter (Eurofung)"/>
    <property type="match status" value="1"/>
</dbReference>
<evidence type="ECO:0000256" key="4">
    <source>
        <dbReference type="ARBA" id="ARBA00022989"/>
    </source>
</evidence>
<sequence>MSEKTPPPSESPAAHDSESLADEATAPTSSSLMAAMFGGKDVTVGPRIAPLPPWVKSDGGSDSDESSSAILSRQLASEDGASIQYRTCSWQKTAALLFSEYICLAIMSFPWSYSFLGLVPGLVLTAVVAAVVLYTSLVLWEFCLRHPEVRDVCDLGQMLFWGQGWAWWATAVMFVLNNTFIQGLHVLVGAEYINTMSEGHAVGGCRTVEFSVAVTLVCWLASLPRTFSMMSKLGTASALFTFVAVILATIFAGIQGRPAGYDPAKGEPRVTALPVHSTTFVQGMAAFLNISYTFIGQITLPSFIAEMRDPREFPKSLWACTVAEVITFSIVGAVIYAYTGNQYVTAPAFGSLHDLYKKVSFSFMIPTIIFLGCLYASVTARFVFFRVFRGSRHLNDHTLVGWASWAAILLVTWILAFIISQVIPFFSSLLSVMSSLFDSWFGFIFWGVAYFRMRTADRAAGRRRRPALDYLSMALNAVIVLTGCFFLSAGTYASVQGIVDSFNAGEVGGVFSCKSNAV</sequence>
<gene>
    <name evidence="9" type="ORF">TCAP_02532</name>
</gene>
<evidence type="ECO:0000313" key="10">
    <source>
        <dbReference type="Proteomes" id="UP000236621"/>
    </source>
</evidence>